<evidence type="ECO:0000256" key="1">
    <source>
        <dbReference type="ARBA" id="ARBA00004123"/>
    </source>
</evidence>
<evidence type="ECO:0008006" key="9">
    <source>
        <dbReference type="Google" id="ProtNLM"/>
    </source>
</evidence>
<organism evidence="7 8">
    <name type="scientific">Lophiotrema nucula</name>
    <dbReference type="NCBI Taxonomy" id="690887"/>
    <lineage>
        <taxon>Eukaryota</taxon>
        <taxon>Fungi</taxon>
        <taxon>Dikarya</taxon>
        <taxon>Ascomycota</taxon>
        <taxon>Pezizomycotina</taxon>
        <taxon>Dothideomycetes</taxon>
        <taxon>Pleosporomycetidae</taxon>
        <taxon>Pleosporales</taxon>
        <taxon>Lophiotremataceae</taxon>
        <taxon>Lophiotrema</taxon>
    </lineage>
</organism>
<accession>A0A6A5YJQ2</accession>
<protein>
    <recommendedName>
        <fullName evidence="9">Zn(2)-C6 fungal-type domain-containing protein</fullName>
    </recommendedName>
</protein>
<dbReference type="GO" id="GO:0005634">
    <property type="term" value="C:nucleus"/>
    <property type="evidence" value="ECO:0007669"/>
    <property type="project" value="UniProtKB-SubCell"/>
</dbReference>
<keyword evidence="4" id="KW-0804">Transcription</keyword>
<dbReference type="GO" id="GO:0000981">
    <property type="term" value="F:DNA-binding transcription factor activity, RNA polymerase II-specific"/>
    <property type="evidence" value="ECO:0007669"/>
    <property type="project" value="InterPro"/>
</dbReference>
<dbReference type="Proteomes" id="UP000799770">
    <property type="component" value="Unassembled WGS sequence"/>
</dbReference>
<dbReference type="PANTHER" id="PTHR31845">
    <property type="entry name" value="FINGER DOMAIN PROTEIN, PUTATIVE-RELATED"/>
    <property type="match status" value="1"/>
</dbReference>
<evidence type="ECO:0000256" key="4">
    <source>
        <dbReference type="ARBA" id="ARBA00023163"/>
    </source>
</evidence>
<evidence type="ECO:0000256" key="5">
    <source>
        <dbReference type="ARBA" id="ARBA00023242"/>
    </source>
</evidence>
<dbReference type="CDD" id="cd00067">
    <property type="entry name" value="GAL4"/>
    <property type="match status" value="1"/>
</dbReference>
<dbReference type="InterPro" id="IPR036864">
    <property type="entry name" value="Zn2-C6_fun-type_DNA-bd_sf"/>
</dbReference>
<keyword evidence="2" id="KW-0805">Transcription regulation</keyword>
<feature type="region of interest" description="Disordered" evidence="6">
    <location>
        <begin position="46"/>
        <end position="83"/>
    </location>
</feature>
<dbReference type="SUPFAM" id="SSF57701">
    <property type="entry name" value="Zn2/Cys6 DNA-binding domain"/>
    <property type="match status" value="1"/>
</dbReference>
<dbReference type="InterPro" id="IPR001138">
    <property type="entry name" value="Zn2Cys6_DnaBD"/>
</dbReference>
<name>A0A6A5YJQ2_9PLEO</name>
<dbReference type="Gene3D" id="4.10.240.10">
    <property type="entry name" value="Zn(2)-C6 fungal-type DNA-binding domain"/>
    <property type="match status" value="1"/>
</dbReference>
<dbReference type="GO" id="GO:0000976">
    <property type="term" value="F:transcription cis-regulatory region binding"/>
    <property type="evidence" value="ECO:0007669"/>
    <property type="project" value="TreeGrafter"/>
</dbReference>
<comment type="subcellular location">
    <subcellularLocation>
        <location evidence="1">Nucleus</location>
    </subcellularLocation>
</comment>
<feature type="compositionally biased region" description="Polar residues" evidence="6">
    <location>
        <begin position="67"/>
        <end position="76"/>
    </location>
</feature>
<gene>
    <name evidence="7" type="ORF">BDV96DRAFT_693850</name>
</gene>
<dbReference type="PANTHER" id="PTHR31845:SF10">
    <property type="entry name" value="ZN(II)2CYS6 TRANSCRIPTION FACTOR (EUROFUNG)"/>
    <property type="match status" value="1"/>
</dbReference>
<keyword evidence="5" id="KW-0539">Nucleus</keyword>
<reference evidence="7" key="1">
    <citation type="journal article" date="2020" name="Stud. Mycol.">
        <title>101 Dothideomycetes genomes: a test case for predicting lifestyles and emergence of pathogens.</title>
        <authorList>
            <person name="Haridas S."/>
            <person name="Albert R."/>
            <person name="Binder M."/>
            <person name="Bloem J."/>
            <person name="Labutti K."/>
            <person name="Salamov A."/>
            <person name="Andreopoulos B."/>
            <person name="Baker S."/>
            <person name="Barry K."/>
            <person name="Bills G."/>
            <person name="Bluhm B."/>
            <person name="Cannon C."/>
            <person name="Castanera R."/>
            <person name="Culley D."/>
            <person name="Daum C."/>
            <person name="Ezra D."/>
            <person name="Gonzalez J."/>
            <person name="Henrissat B."/>
            <person name="Kuo A."/>
            <person name="Liang C."/>
            <person name="Lipzen A."/>
            <person name="Lutzoni F."/>
            <person name="Magnuson J."/>
            <person name="Mondo S."/>
            <person name="Nolan M."/>
            <person name="Ohm R."/>
            <person name="Pangilinan J."/>
            <person name="Park H.-J."/>
            <person name="Ramirez L."/>
            <person name="Alfaro M."/>
            <person name="Sun H."/>
            <person name="Tritt A."/>
            <person name="Yoshinaga Y."/>
            <person name="Zwiers L.-H."/>
            <person name="Turgeon B."/>
            <person name="Goodwin S."/>
            <person name="Spatafora J."/>
            <person name="Crous P."/>
            <person name="Grigoriev I."/>
        </authorList>
    </citation>
    <scope>NUCLEOTIDE SEQUENCE</scope>
    <source>
        <strain evidence="7">CBS 627.86</strain>
    </source>
</reference>
<evidence type="ECO:0000256" key="3">
    <source>
        <dbReference type="ARBA" id="ARBA00023125"/>
    </source>
</evidence>
<proteinExistence type="predicted"/>
<evidence type="ECO:0000256" key="2">
    <source>
        <dbReference type="ARBA" id="ARBA00023015"/>
    </source>
</evidence>
<dbReference type="InterPro" id="IPR051089">
    <property type="entry name" value="prtT"/>
</dbReference>
<dbReference type="AlphaFoldDB" id="A0A6A5YJQ2"/>
<dbReference type="EMBL" id="ML977358">
    <property type="protein sequence ID" value="KAF2106964.1"/>
    <property type="molecule type" value="Genomic_DNA"/>
</dbReference>
<sequence length="555" mass="63307">MPSVYQLPRTKACQACFDSKTKCEPDAGYAKCRRCNRNGSDCILREKPARKKRKTSASRQDGHDTDSTGVESQEGASRSPLDGLPIDQFYDRLRIYETTMAHYFPFVMIPPEAYSGDQFFREKPFLSLVIAMLGCCHDRVGQRKLAMECRKYLAIHTVQEGEKSLDLLQGLLVLTNWYHLQFELLYNRTMFLHLAMALVVDLELNKSPFCRGHIMKASDVANGYERSFEGVSEHTLEQRRAFLGCVYLTSVVSKCLVNMDAIQFSDYAKQCCDALETSPLDSDHNIVHMFRLQQVVERSETARSALTKRNPPTAELGLDLTDLTVQPRGNVFVSYWSDVMDRYWESVPSSAKTDLLLVQFNYAKICLHEVGLDDAQFATNAFRCEVLHNCSDMVRMFHETFVPMSMQRHIIFNLPSHLFAQSNHAMFVAIQLCSVQCEGWSAEVSERKMALMLLMDKTLNILDDILHPKDGDPIQAPAFFNRLAPMARAIKKWYETRMRTLNEESLAGCRDEDVVQSDPTDFEFLSQFFDFDDSVWLQNILAVDDGHVATSSPVI</sequence>
<evidence type="ECO:0000256" key="6">
    <source>
        <dbReference type="SAM" id="MobiDB-lite"/>
    </source>
</evidence>
<dbReference type="GO" id="GO:0008270">
    <property type="term" value="F:zinc ion binding"/>
    <property type="evidence" value="ECO:0007669"/>
    <property type="project" value="InterPro"/>
</dbReference>
<evidence type="ECO:0000313" key="7">
    <source>
        <dbReference type="EMBL" id="KAF2106964.1"/>
    </source>
</evidence>
<keyword evidence="3" id="KW-0238">DNA-binding</keyword>
<keyword evidence="8" id="KW-1185">Reference proteome</keyword>
<dbReference type="OrthoDB" id="5226580at2759"/>
<evidence type="ECO:0000313" key="8">
    <source>
        <dbReference type="Proteomes" id="UP000799770"/>
    </source>
</evidence>